<organism evidence="2 3">
    <name type="scientific">Marinobacter daepoensis</name>
    <dbReference type="NCBI Taxonomy" id="262077"/>
    <lineage>
        <taxon>Bacteria</taxon>
        <taxon>Pseudomonadati</taxon>
        <taxon>Pseudomonadota</taxon>
        <taxon>Gammaproteobacteria</taxon>
        <taxon>Pseudomonadales</taxon>
        <taxon>Marinobacteraceae</taxon>
        <taxon>Marinobacter</taxon>
    </lineage>
</organism>
<keyword evidence="3" id="KW-1185">Reference proteome</keyword>
<dbReference type="RefSeq" id="WP_206557399.1">
    <property type="nucleotide sequence ID" value="NZ_JAFKDB010000014.1"/>
</dbReference>
<keyword evidence="1" id="KW-0812">Transmembrane</keyword>
<evidence type="ECO:0000313" key="2">
    <source>
        <dbReference type="EMBL" id="MBN7770080.1"/>
    </source>
</evidence>
<evidence type="ECO:0000256" key="1">
    <source>
        <dbReference type="SAM" id="Phobius"/>
    </source>
</evidence>
<protein>
    <submittedName>
        <fullName evidence="2">Uncharacterized protein</fullName>
    </submittedName>
</protein>
<gene>
    <name evidence="2" type="ORF">JYP53_09225</name>
</gene>
<sequence>MSDTALLSMEPRRTLFRVVVSALLIALLITWRIDVQPIEERLVRLHAGEVFGRNAEVLREPAPVLAILLDYRDDRLLMLKTQAALAVFPDHTRFLLALFGEEPEFQEALRAHGEYLIPPVMHFYQQPVGSIEMVNRVAGTGAPLTAEARAWYAVNFANKEGQDFTGQFVVAPDGSIKWIWTDRLTEGFVQFFTSGIRTLESRYRTDQPIRAGDVGWAALDAVIIGSAVKFLKAGRAAAASTRASAVSVRSAAYSSRLTRAGRMASVMVSNAKWPAAAAFAYVVVRHPVLLNDVFAGVARVLGVPPWAVQVPGWFLVLLPVLLLVRWIFRTAFWFLPKR</sequence>
<proteinExistence type="predicted"/>
<dbReference type="EMBL" id="JAFKDB010000014">
    <property type="protein sequence ID" value="MBN7770080.1"/>
    <property type="molecule type" value="Genomic_DNA"/>
</dbReference>
<evidence type="ECO:0000313" key="3">
    <source>
        <dbReference type="Proteomes" id="UP000664344"/>
    </source>
</evidence>
<reference evidence="2 3" key="1">
    <citation type="submission" date="2021-02" db="EMBL/GenBank/DDBJ databases">
        <title>PHA producing bacteria isolated from coastal sediment in Guangdong, Shenzhen.</title>
        <authorList>
            <person name="Zheng W."/>
            <person name="Yu S."/>
            <person name="Huang Y."/>
        </authorList>
    </citation>
    <scope>NUCLEOTIDE SEQUENCE [LARGE SCALE GENOMIC DNA]</scope>
    <source>
        <strain evidence="2 3">TN21-5</strain>
    </source>
</reference>
<keyword evidence="1" id="KW-0472">Membrane</keyword>
<accession>A0ABS3BFI3</accession>
<comment type="caution">
    <text evidence="2">The sequence shown here is derived from an EMBL/GenBank/DDBJ whole genome shotgun (WGS) entry which is preliminary data.</text>
</comment>
<feature type="transmembrane region" description="Helical" evidence="1">
    <location>
        <begin position="310"/>
        <end position="328"/>
    </location>
</feature>
<feature type="transmembrane region" description="Helical" evidence="1">
    <location>
        <begin position="15"/>
        <end position="35"/>
    </location>
</feature>
<dbReference type="Proteomes" id="UP000664344">
    <property type="component" value="Unassembled WGS sequence"/>
</dbReference>
<name>A0ABS3BFI3_9GAMM</name>
<keyword evidence="1" id="KW-1133">Transmembrane helix</keyword>